<evidence type="ECO:0000313" key="1">
    <source>
        <dbReference type="EMBL" id="KAE9396402.1"/>
    </source>
</evidence>
<organism evidence="1 2">
    <name type="scientific">Gymnopus androsaceus JB14</name>
    <dbReference type="NCBI Taxonomy" id="1447944"/>
    <lineage>
        <taxon>Eukaryota</taxon>
        <taxon>Fungi</taxon>
        <taxon>Dikarya</taxon>
        <taxon>Basidiomycota</taxon>
        <taxon>Agaricomycotina</taxon>
        <taxon>Agaricomycetes</taxon>
        <taxon>Agaricomycetidae</taxon>
        <taxon>Agaricales</taxon>
        <taxon>Marasmiineae</taxon>
        <taxon>Omphalotaceae</taxon>
        <taxon>Gymnopus</taxon>
    </lineage>
</organism>
<dbReference type="GO" id="GO:0140580">
    <property type="term" value="F:mitochondrion autophagosome adaptor activity"/>
    <property type="evidence" value="ECO:0007669"/>
    <property type="project" value="InterPro"/>
</dbReference>
<evidence type="ECO:0000313" key="2">
    <source>
        <dbReference type="Proteomes" id="UP000799118"/>
    </source>
</evidence>
<dbReference type="InterPro" id="IPR013898">
    <property type="entry name" value="Atg43"/>
</dbReference>
<gene>
    <name evidence="1" type="ORF">BT96DRAFT_113474</name>
</gene>
<dbReference type="PANTHER" id="PTHR38699">
    <property type="entry name" value="CHROMOSOME 1, WHOLE GENOME SHOTGUN SEQUENCE"/>
    <property type="match status" value="1"/>
</dbReference>
<dbReference type="AlphaFoldDB" id="A0A6A4HDH6"/>
<sequence length="142" mass="16505">MSSNALHEYRHEYSRAIQKREHHRPHLPPLPDLRFELTFLRSIRPYVHFYQSSSMAKSTGQEVIDVEWRHVFWITFRDLILSPFLQGAVWTIVAFYLTPLSARVGHGLVERLPRSRKEGLGVGWLRGWVKGLGLSSSESHTV</sequence>
<reference evidence="1" key="1">
    <citation type="journal article" date="2019" name="Environ. Microbiol.">
        <title>Fungal ecological strategies reflected in gene transcription - a case study of two litter decomposers.</title>
        <authorList>
            <person name="Barbi F."/>
            <person name="Kohler A."/>
            <person name="Barry K."/>
            <person name="Baskaran P."/>
            <person name="Daum C."/>
            <person name="Fauchery L."/>
            <person name="Ihrmark K."/>
            <person name="Kuo A."/>
            <person name="LaButti K."/>
            <person name="Lipzen A."/>
            <person name="Morin E."/>
            <person name="Grigoriev I.V."/>
            <person name="Henrissat B."/>
            <person name="Lindahl B."/>
            <person name="Martin F."/>
        </authorList>
    </citation>
    <scope>NUCLEOTIDE SEQUENCE</scope>
    <source>
        <strain evidence="1">JB14</strain>
    </source>
</reference>
<protein>
    <submittedName>
        <fullName evidence="1">Uncharacterized protein</fullName>
    </submittedName>
</protein>
<proteinExistence type="predicted"/>
<dbReference type="GO" id="GO:0000423">
    <property type="term" value="P:mitophagy"/>
    <property type="evidence" value="ECO:0007669"/>
    <property type="project" value="InterPro"/>
</dbReference>
<dbReference type="OrthoDB" id="2430343at2759"/>
<keyword evidence="2" id="KW-1185">Reference proteome</keyword>
<dbReference type="Proteomes" id="UP000799118">
    <property type="component" value="Unassembled WGS sequence"/>
</dbReference>
<name>A0A6A4HDH6_9AGAR</name>
<dbReference type="PANTHER" id="PTHR38699:SF1">
    <property type="entry name" value="MITOPHAGY RECEPTOR ATG43"/>
    <property type="match status" value="1"/>
</dbReference>
<dbReference type="EMBL" id="ML769514">
    <property type="protein sequence ID" value="KAE9396402.1"/>
    <property type="molecule type" value="Genomic_DNA"/>
</dbReference>
<dbReference type="Pfam" id="PF08589">
    <property type="entry name" value="ATG43"/>
    <property type="match status" value="1"/>
</dbReference>
<accession>A0A6A4HDH6</accession>